<dbReference type="EMBL" id="REGN01001038">
    <property type="protein sequence ID" value="RNA37507.1"/>
    <property type="molecule type" value="Genomic_DNA"/>
</dbReference>
<evidence type="ECO:0000313" key="2">
    <source>
        <dbReference type="Proteomes" id="UP000276133"/>
    </source>
</evidence>
<keyword evidence="2" id="KW-1185">Reference proteome</keyword>
<proteinExistence type="predicted"/>
<comment type="caution">
    <text evidence="1">The sequence shown here is derived from an EMBL/GenBank/DDBJ whole genome shotgun (WGS) entry which is preliminary data.</text>
</comment>
<accession>A0A3M7SPH4</accession>
<organism evidence="1 2">
    <name type="scientific">Brachionus plicatilis</name>
    <name type="common">Marine rotifer</name>
    <name type="synonym">Brachionus muelleri</name>
    <dbReference type="NCBI Taxonomy" id="10195"/>
    <lineage>
        <taxon>Eukaryota</taxon>
        <taxon>Metazoa</taxon>
        <taxon>Spiralia</taxon>
        <taxon>Gnathifera</taxon>
        <taxon>Rotifera</taxon>
        <taxon>Eurotatoria</taxon>
        <taxon>Monogononta</taxon>
        <taxon>Pseudotrocha</taxon>
        <taxon>Ploima</taxon>
        <taxon>Brachionidae</taxon>
        <taxon>Brachionus</taxon>
    </lineage>
</organism>
<dbReference type="Proteomes" id="UP000276133">
    <property type="component" value="Unassembled WGS sequence"/>
</dbReference>
<evidence type="ECO:0000313" key="1">
    <source>
        <dbReference type="EMBL" id="RNA37507.1"/>
    </source>
</evidence>
<gene>
    <name evidence="1" type="ORF">BpHYR1_005145</name>
</gene>
<reference evidence="1 2" key="1">
    <citation type="journal article" date="2018" name="Sci. Rep.">
        <title>Genomic signatures of local adaptation to the degree of environmental predictability in rotifers.</title>
        <authorList>
            <person name="Franch-Gras L."/>
            <person name="Hahn C."/>
            <person name="Garcia-Roger E.M."/>
            <person name="Carmona M.J."/>
            <person name="Serra M."/>
            <person name="Gomez A."/>
        </authorList>
    </citation>
    <scope>NUCLEOTIDE SEQUENCE [LARGE SCALE GENOMIC DNA]</scope>
    <source>
        <strain evidence="1">HYR1</strain>
    </source>
</reference>
<protein>
    <submittedName>
        <fullName evidence="1">Uncharacterized protein</fullName>
    </submittedName>
</protein>
<dbReference type="AlphaFoldDB" id="A0A3M7SPH4"/>
<sequence>MYNIPDKISTKCRELTKNVATALRDFQIILTLFKENKAKIQKSETIDLFRISSMIPGTTYDSTTEI</sequence>
<name>A0A3M7SPH4_BRAPC</name>